<dbReference type="Pfam" id="PF00754">
    <property type="entry name" value="F5_F8_type_C"/>
    <property type="match status" value="1"/>
</dbReference>
<dbReference type="PROSITE" id="PS50092">
    <property type="entry name" value="TSP1"/>
    <property type="match status" value="27"/>
</dbReference>
<dbReference type="PROSITE" id="PS50068">
    <property type="entry name" value="LDLRA_2"/>
    <property type="match status" value="12"/>
</dbReference>
<comment type="caution">
    <text evidence="13">Lacks conserved residue(s) required for the propagation of feature annotation.</text>
</comment>
<feature type="disulfide bond" evidence="13">
    <location>
        <begin position="1500"/>
        <end position="1518"/>
    </location>
</feature>
<dbReference type="SMART" id="SM00215">
    <property type="entry name" value="VWC_out"/>
    <property type="match status" value="9"/>
</dbReference>
<dbReference type="InterPro" id="IPR002919">
    <property type="entry name" value="TIL_dom"/>
</dbReference>
<dbReference type="SUPFAM" id="SSF49785">
    <property type="entry name" value="Galactose-binding domain-like"/>
    <property type="match status" value="1"/>
</dbReference>
<dbReference type="SMART" id="SM00192">
    <property type="entry name" value="LDLa"/>
    <property type="match status" value="12"/>
</dbReference>
<feature type="disulfide bond" evidence="13">
    <location>
        <begin position="2403"/>
        <end position="2415"/>
    </location>
</feature>
<keyword evidence="6 15" id="KW-0732">Signal</keyword>
<feature type="disulfide bond" evidence="13">
    <location>
        <begin position="2422"/>
        <end position="2437"/>
    </location>
</feature>
<feature type="region of interest" description="Disordered" evidence="14">
    <location>
        <begin position="2189"/>
        <end position="2221"/>
    </location>
</feature>
<dbReference type="PROSITE" id="PS51233">
    <property type="entry name" value="VWFD"/>
    <property type="match status" value="3"/>
</dbReference>
<dbReference type="InterPro" id="IPR002172">
    <property type="entry name" value="LDrepeatLR_classA_rpt"/>
</dbReference>
<dbReference type="InterPro" id="IPR036383">
    <property type="entry name" value="TSP1_rpt_sf"/>
</dbReference>
<dbReference type="PANTHER" id="PTHR11339:SF396">
    <property type="entry name" value="SCO-SPONDIN"/>
    <property type="match status" value="1"/>
</dbReference>
<keyword evidence="8" id="KW-0106">Calcium</keyword>
<evidence type="ECO:0000256" key="13">
    <source>
        <dbReference type="PROSITE-ProRule" id="PRU00124"/>
    </source>
</evidence>
<feature type="domain" description="VWFC" evidence="17">
    <location>
        <begin position="4969"/>
        <end position="5025"/>
    </location>
</feature>
<dbReference type="Gene3D" id="2.60.120.260">
    <property type="entry name" value="Galactose-binding domain-like"/>
    <property type="match status" value="1"/>
</dbReference>
<feature type="disulfide bond" evidence="13">
    <location>
        <begin position="1649"/>
        <end position="1664"/>
    </location>
</feature>
<feature type="domain" description="VWFC" evidence="17">
    <location>
        <begin position="1334"/>
        <end position="1397"/>
    </location>
</feature>
<comment type="subcellular location">
    <subcellularLocation>
        <location evidence="1">Secreted</location>
        <location evidence="1">Extracellular space</location>
    </subcellularLocation>
</comment>
<dbReference type="SUPFAM" id="SSF57603">
    <property type="entry name" value="FnI-like domain"/>
    <property type="match status" value="5"/>
</dbReference>
<dbReference type="Pfam" id="PF01826">
    <property type="entry name" value="TIL"/>
    <property type="match status" value="13"/>
</dbReference>
<feature type="compositionally biased region" description="Low complexity" evidence="14">
    <location>
        <begin position="3694"/>
        <end position="3710"/>
    </location>
</feature>
<evidence type="ECO:0000256" key="8">
    <source>
        <dbReference type="ARBA" id="ARBA00022837"/>
    </source>
</evidence>
<evidence type="ECO:0000256" key="10">
    <source>
        <dbReference type="ARBA" id="ARBA00023157"/>
    </source>
</evidence>
<dbReference type="PROSITE" id="PS01209">
    <property type="entry name" value="LDLRA_1"/>
    <property type="match status" value="2"/>
</dbReference>
<evidence type="ECO:0000259" key="17">
    <source>
        <dbReference type="PROSITE" id="PS50184"/>
    </source>
</evidence>
<feature type="disulfide bond" evidence="13">
    <location>
        <begin position="1529"/>
        <end position="1541"/>
    </location>
</feature>
<feature type="disulfide bond" evidence="13">
    <location>
        <begin position="1460"/>
        <end position="1478"/>
    </location>
</feature>
<feature type="domain" description="VWFD" evidence="18">
    <location>
        <begin position="205"/>
        <end position="371"/>
    </location>
</feature>
<dbReference type="Pfam" id="PF00090">
    <property type="entry name" value="TSP_1"/>
    <property type="match status" value="25"/>
</dbReference>
<dbReference type="SMART" id="SM00209">
    <property type="entry name" value="TSP1"/>
    <property type="match status" value="27"/>
</dbReference>
<evidence type="ECO:0000256" key="9">
    <source>
        <dbReference type="ARBA" id="ARBA00022889"/>
    </source>
</evidence>
<dbReference type="Gene3D" id="2.10.70.10">
    <property type="entry name" value="Complement Module, domain 1"/>
    <property type="match status" value="1"/>
</dbReference>
<dbReference type="Pfam" id="PF00093">
    <property type="entry name" value="VWC"/>
    <property type="match status" value="1"/>
</dbReference>
<name>A0A6J3CKR1_AYTFU</name>
<dbReference type="SUPFAM" id="SSF82895">
    <property type="entry name" value="TSP-1 type 1 repeat"/>
    <property type="match status" value="25"/>
</dbReference>
<feature type="disulfide bond" evidence="13">
    <location>
        <begin position="1548"/>
        <end position="1563"/>
    </location>
</feature>
<dbReference type="InterPro" id="IPR036084">
    <property type="entry name" value="Ser_inhib-like_sf"/>
</dbReference>
<dbReference type="Gene3D" id="4.10.400.10">
    <property type="entry name" value="Low-density Lipoprotein Receptor"/>
    <property type="match status" value="12"/>
</dbReference>
<feature type="region of interest" description="Disordered" evidence="14">
    <location>
        <begin position="3690"/>
        <end position="3710"/>
    </location>
</feature>
<keyword evidence="5" id="KW-0245">EGF-like domain</keyword>
<comment type="similarity">
    <text evidence="2">Belongs to the thrombospondin family.</text>
</comment>
<dbReference type="InterPro" id="IPR050780">
    <property type="entry name" value="Mucin_vWF_Thrombospondin_sf"/>
</dbReference>
<dbReference type="InterPro" id="IPR036055">
    <property type="entry name" value="LDL_receptor-like_sf"/>
</dbReference>
<evidence type="ECO:0000313" key="19">
    <source>
        <dbReference type="Proteomes" id="UP000504639"/>
    </source>
</evidence>
<keyword evidence="9" id="KW-0130">Cell adhesion</keyword>
<dbReference type="Pfam" id="PF23244">
    <property type="entry name" value="VWF"/>
    <property type="match status" value="2"/>
</dbReference>
<dbReference type="FunFam" id="2.20.100.10:FF:000001">
    <property type="entry name" value="semaphorin-5A isoform X1"/>
    <property type="match status" value="2"/>
</dbReference>
<feature type="disulfide bond" evidence="13">
    <location>
        <begin position="1719"/>
        <end position="1737"/>
    </location>
</feature>
<dbReference type="Gene3D" id="2.20.100.10">
    <property type="entry name" value="Thrombospondin type-1 (TSP1) repeat"/>
    <property type="match status" value="25"/>
</dbReference>
<evidence type="ECO:0000256" key="6">
    <source>
        <dbReference type="ARBA" id="ARBA00022729"/>
    </source>
</evidence>
<dbReference type="Gene3D" id="2.10.25.10">
    <property type="entry name" value="Laminin"/>
    <property type="match status" value="14"/>
</dbReference>
<feature type="chain" id="PRO_5026778793" description="SCO-spondin" evidence="15">
    <location>
        <begin position="27"/>
        <end position="5130"/>
    </location>
</feature>
<evidence type="ECO:0000313" key="20">
    <source>
        <dbReference type="RefSeq" id="XP_032039055.1"/>
    </source>
</evidence>
<dbReference type="FunFam" id="2.20.100.10:FF:000004">
    <property type="entry name" value="Adhesion G protein-coupled receptor B2"/>
    <property type="match status" value="1"/>
</dbReference>
<feature type="disulfide bond" evidence="13">
    <location>
        <begin position="1569"/>
        <end position="1581"/>
    </location>
</feature>
<dbReference type="FunFam" id="2.20.100.10:FF:000080">
    <property type="entry name" value="SCO-spondin"/>
    <property type="match status" value="1"/>
</dbReference>
<dbReference type="CDD" id="cd00112">
    <property type="entry name" value="LDLa"/>
    <property type="match status" value="12"/>
</dbReference>
<evidence type="ECO:0000256" key="7">
    <source>
        <dbReference type="ARBA" id="ARBA00022737"/>
    </source>
</evidence>
<dbReference type="PRINTS" id="PR00261">
    <property type="entry name" value="LDLRECEPTOR"/>
</dbReference>
<dbReference type="FunFam" id="2.10.25.10:FF:000217">
    <property type="entry name" value="SCO-spondin"/>
    <property type="match status" value="1"/>
</dbReference>
<dbReference type="PANTHER" id="PTHR11339">
    <property type="entry name" value="EXTRACELLULAR MATRIX GLYCOPROTEIN RELATED"/>
    <property type="match status" value="1"/>
</dbReference>
<dbReference type="InParanoid" id="A0A6J3CKR1"/>
<dbReference type="KEGG" id="aful:116486723"/>
<feature type="disulfide bond" evidence="13">
    <location>
        <begin position="1414"/>
        <end position="1426"/>
    </location>
</feature>
<dbReference type="CDD" id="cd00057">
    <property type="entry name" value="FA58C"/>
    <property type="match status" value="1"/>
</dbReference>
<dbReference type="PROSITE" id="PS50022">
    <property type="entry name" value="FA58C_3"/>
    <property type="match status" value="1"/>
</dbReference>
<dbReference type="InterPro" id="IPR014853">
    <property type="entry name" value="VWF/SSPO/ZAN-like_Cys-rich_dom"/>
</dbReference>
<dbReference type="SUPFAM" id="SSF57567">
    <property type="entry name" value="Serine protease inhibitors"/>
    <property type="match status" value="15"/>
</dbReference>
<dbReference type="PROSITE" id="PS01208">
    <property type="entry name" value="VWFC_1"/>
    <property type="match status" value="1"/>
</dbReference>
<evidence type="ECO:0000256" key="3">
    <source>
        <dbReference type="ARBA" id="ARBA00020523"/>
    </source>
</evidence>
<dbReference type="RefSeq" id="XP_032039055.1">
    <property type="nucleotide sequence ID" value="XM_032183164.1"/>
</dbReference>
<dbReference type="InterPro" id="IPR001846">
    <property type="entry name" value="VWF_type-D"/>
</dbReference>
<dbReference type="InterPro" id="IPR008979">
    <property type="entry name" value="Galactose-bd-like_sf"/>
</dbReference>
<evidence type="ECO:0000256" key="15">
    <source>
        <dbReference type="SAM" id="SignalP"/>
    </source>
</evidence>
<evidence type="ECO:0000256" key="14">
    <source>
        <dbReference type="SAM" id="MobiDB-lite"/>
    </source>
</evidence>
<dbReference type="Pfam" id="PF00094">
    <property type="entry name" value="VWD"/>
    <property type="match status" value="3"/>
</dbReference>
<dbReference type="GO" id="GO:0005615">
    <property type="term" value="C:extracellular space"/>
    <property type="evidence" value="ECO:0007669"/>
    <property type="project" value="TreeGrafter"/>
</dbReference>
<dbReference type="InterPro" id="IPR000884">
    <property type="entry name" value="TSP1_rpt"/>
</dbReference>
<proteinExistence type="inferred from homology"/>
<dbReference type="Pfam" id="PF08742">
    <property type="entry name" value="C8"/>
    <property type="match status" value="3"/>
</dbReference>
<evidence type="ECO:0000256" key="1">
    <source>
        <dbReference type="ARBA" id="ARBA00004239"/>
    </source>
</evidence>
<dbReference type="GeneID" id="116486723"/>
<feature type="domain" description="F5/8 type C" evidence="16">
    <location>
        <begin position="2177"/>
        <end position="2325"/>
    </location>
</feature>
<evidence type="ECO:0000259" key="16">
    <source>
        <dbReference type="PROSITE" id="PS50022"/>
    </source>
</evidence>
<dbReference type="SUPFAM" id="SSF57424">
    <property type="entry name" value="LDL receptor-like module"/>
    <property type="match status" value="11"/>
</dbReference>
<dbReference type="FunFam" id="4.10.400.10:FF:000034">
    <property type="entry name" value="Low-density lipoprotein receptor-related protein 2"/>
    <property type="match status" value="1"/>
</dbReference>
<feature type="disulfide bond" evidence="13">
    <location>
        <begin position="1767"/>
        <end position="1785"/>
    </location>
</feature>
<feature type="domain" description="VWFD" evidence="18">
    <location>
        <begin position="559"/>
        <end position="730"/>
    </location>
</feature>
<dbReference type="PROSITE" id="PS50184">
    <property type="entry name" value="VWFC_2"/>
    <property type="match status" value="3"/>
</dbReference>
<feature type="disulfide bond" evidence="13">
    <location>
        <begin position="1630"/>
        <end position="1642"/>
    </location>
</feature>
<dbReference type="InterPro" id="IPR023415">
    <property type="entry name" value="LDLR_class-A_CS"/>
</dbReference>
<dbReference type="FunFam" id="2.20.100.10:FF:000002">
    <property type="entry name" value="Unc-5 netrin receptor C"/>
    <property type="match status" value="2"/>
</dbReference>
<dbReference type="Proteomes" id="UP000504639">
    <property type="component" value="Chromosome 2"/>
</dbReference>
<gene>
    <name evidence="20" type="primary">LOC116486723</name>
</gene>
<dbReference type="SMART" id="SM00214">
    <property type="entry name" value="VWC"/>
    <property type="match status" value="9"/>
</dbReference>
<evidence type="ECO:0000256" key="2">
    <source>
        <dbReference type="ARBA" id="ARBA00009456"/>
    </source>
</evidence>
<feature type="disulfide bond" evidence="13">
    <location>
        <begin position="1512"/>
        <end position="1527"/>
    </location>
</feature>
<feature type="signal peptide" evidence="15">
    <location>
        <begin position="1"/>
        <end position="26"/>
    </location>
</feature>
<protein>
    <recommendedName>
        <fullName evidence="3">SCO-spondin</fullName>
    </recommendedName>
</protein>
<evidence type="ECO:0000256" key="5">
    <source>
        <dbReference type="ARBA" id="ARBA00022536"/>
    </source>
</evidence>
<dbReference type="InterPro" id="IPR001007">
    <property type="entry name" value="VWF_dom"/>
</dbReference>
<evidence type="ECO:0000256" key="11">
    <source>
        <dbReference type="ARBA" id="ARBA00023180"/>
    </source>
</evidence>
<dbReference type="GO" id="GO:0031012">
    <property type="term" value="C:extracellular matrix"/>
    <property type="evidence" value="ECO:0007669"/>
    <property type="project" value="TreeGrafter"/>
</dbReference>
<dbReference type="PROSITE" id="PS01285">
    <property type="entry name" value="FA58C_1"/>
    <property type="match status" value="1"/>
</dbReference>
<feature type="disulfide bond" evidence="13">
    <location>
        <begin position="1433"/>
        <end position="1448"/>
    </location>
</feature>
<feature type="disulfide bond" evidence="13">
    <location>
        <begin position="2410"/>
        <end position="2428"/>
    </location>
</feature>
<feature type="domain" description="VWFC" evidence="17">
    <location>
        <begin position="2072"/>
        <end position="2134"/>
    </location>
</feature>
<keyword evidence="19" id="KW-1185">Reference proteome</keyword>
<dbReference type="SMART" id="SM00216">
    <property type="entry name" value="VWD"/>
    <property type="match status" value="3"/>
</dbReference>
<dbReference type="CDD" id="cd19941">
    <property type="entry name" value="TIL"/>
    <property type="match status" value="16"/>
</dbReference>
<comment type="function">
    <text evidence="12">Involved in the modulation of neuronal aggregation. May be involved in developmental events during the formation of the central nervous system.</text>
</comment>
<feature type="disulfide bond" evidence="13">
    <location>
        <begin position="1536"/>
        <end position="1554"/>
    </location>
</feature>
<feature type="disulfide bond" evidence="13">
    <location>
        <begin position="1576"/>
        <end position="1594"/>
    </location>
</feature>
<dbReference type="SMART" id="SM00231">
    <property type="entry name" value="FA58C"/>
    <property type="match status" value="1"/>
</dbReference>
<feature type="disulfide bond" evidence="13">
    <location>
        <begin position="1453"/>
        <end position="1465"/>
    </location>
</feature>
<keyword evidence="4" id="KW-0964">Secreted</keyword>
<feature type="disulfide bond" evidence="13">
    <location>
        <begin position="1637"/>
        <end position="1655"/>
    </location>
</feature>
<keyword evidence="7" id="KW-0677">Repeat</keyword>
<feature type="disulfide bond" evidence="13">
    <location>
        <begin position="1493"/>
        <end position="1505"/>
    </location>
</feature>
<keyword evidence="11" id="KW-0325">Glycoprotein</keyword>
<evidence type="ECO:0000256" key="12">
    <source>
        <dbReference type="ARBA" id="ARBA00045981"/>
    </source>
</evidence>
<feature type="disulfide bond" evidence="13">
    <location>
        <begin position="1731"/>
        <end position="1746"/>
    </location>
</feature>
<organism evidence="19 20">
    <name type="scientific">Aythya fuligula</name>
    <name type="common">Tufted duck</name>
    <name type="synonym">Anas fuligula</name>
    <dbReference type="NCBI Taxonomy" id="219594"/>
    <lineage>
        <taxon>Eukaryota</taxon>
        <taxon>Metazoa</taxon>
        <taxon>Chordata</taxon>
        <taxon>Craniata</taxon>
        <taxon>Vertebrata</taxon>
        <taxon>Euteleostomi</taxon>
        <taxon>Archelosauria</taxon>
        <taxon>Archosauria</taxon>
        <taxon>Dinosauria</taxon>
        <taxon>Saurischia</taxon>
        <taxon>Theropoda</taxon>
        <taxon>Coelurosauria</taxon>
        <taxon>Aves</taxon>
        <taxon>Neognathae</taxon>
        <taxon>Galloanserae</taxon>
        <taxon>Anseriformes</taxon>
        <taxon>Anatidae</taxon>
        <taxon>Aythyinae</taxon>
        <taxon>Aythya</taxon>
    </lineage>
</organism>
<sequence>MARPRQPGGTGTGILASLLLWAAAEAAKGRWCQQTVPVTEEEVVSPRREDVVPCPSMYQYSLAGWRIDRDRMRQAYGGGRGVPPASAQPGSGTPMCYVYKPPETRPVVRNRTVLACCAGWSGPRCTEAEGSLGHCYAGWQCQDAPGARNLSAVSMAECCRQPWGHSWRNASSALCFACAHQPLAGDVPLPAAPRGSAARHQRPAASCLAWAGSRYRSFDGRHFHFQGECAYSLAASADGTWAVTIAMGSPQVLRMTFGLDTVVARGRNVSVNGVGVPEGQPHLDGGISITWLGDFVAVESGLGVRVKADGRGTSYVTVSAELWGSTRGLCGPYNDDPADDFLRVGGDVAPFAASFGNSWRIPDASSELSCRDAVEPGPGCAAGSAARRAAKAVCGELLTEPFSQCHGAVEPHGFYEACLDVHCREGGAGPSLPPAVCDTFAGYVRDCAQRQAYIDWRRPGFCERQCGHGQRYSDCVSSCPASCVTMDAAEEGHCRDDCASGCECAPGLYLARGGCVPQSACPCLHSRRQYAPGQSIRQRCNRCTCRGGRWLCTQDRCAAECAVLGDLHYVTFDQRRFSFPGACEYILVQDFVEGTLLITAEQEACGGRQPLSCLRVLSVTVQGASARLRSTGEVEVNGREVPLPFASAALTVRRASSSFLLLQAFGTHVLWGLETPAAYITLQPVFANKVRGLCGTYNWDQGDEFATPAGDVEVGVAAFANKYRVSSACPVLGPVPFEPCSTYAPRRELAAAACAVLHGAPFQPCHHLVDREPFHQLCLYDECACPAGKQCLCPALAAYARQCAQEGAVLSWRNQSFCGAQCGGGQVFQECSSPCGRTCADLRLDGAGSCPELDGLCVSGCNCPEGLVLDDGGQCVPKDVCPCRHGGELYPAGSKIRQGCNACVCAVGSWSCTDAPCPEAAFCPGDLVYAVGSCLRTCDSTEPNGTCPGLADGCVCPPGTVFLDERCVPPEECPCQHNGRLYQPNDTIVRDCNTCVCRRQRWRCGSEDCAGTCVATGDPHYITFDGKAFSFLGDCEYVLVREAGGLFAVTAENVPCGSSGVTCTKSVVVALGNTVVHMLRGRDVTVNGVSVRPPKTYSGSGLMLQRAGLFLLLLSRLGLTVLWDGGTRVYVRLHPQHRGRVAGLCGNFDRDAENDLASRQGVLEPTAELFGNSWRVSLLCPEVDGADTQHPCTENPHRATWARKRCSVLTQRLFAPCHEEVPCQRFYDWCVFDACGCDSGGDCECLCTAIATYAEECGQRGVHIRWRSQDLCPLQCDGGQEYSACGPPCPQTCQNFGLELPEHCDTMSCLEGCFCPEGKVLHEGSCIDPAECPCVWEGIAFPPGAGVQQGCKNCTCAAGLWQCAPTAQPCPPQPRCPDSEFPCRTSGRCVPGAWLCDNEDDCGDGSDEVCAPRCAPHQHRCAGGQCVPWGARCDGVPDCADGSDERGCPPPACAPPEFRCASGRCIPRARVCDGELDCGFADDSDEAGCSPTCGTGEFRCAAGRCVPYPHRCDGHDDCGDFSDERDCVCPAGRFQCPDGLCLPLASVCDGTEDCTAGTDEAFCPGRVTCAPGQLPCPDGSCMGQAKLCDGVWDCRDGWDESPTRCIVSWATPVPAQLPTAPANGTAAPGCGPYEFPCRSGECTPRGWLCDGEADCLDGSDELGCNRSCGLGQFPCALGAHCIPHGHLCDGVPHCPDHSDESADTCGSTQIPPCPGHFVCNDRVCVNASRVCDGSLDCPQGEDELACESHVPAEGRNRTGGPCTEYACGDGECVAFKQVCNGMPDCGDGDTASGWVPSDERDCGHWGPWAPWGACSRSCGPGQQLRARGCSQQGPDVLHQCHGEATQARPCFSTACPVDGAWSEWATWSNCTGGCEGVVVRQRHCLPPRDGGQPCAALPATAPTTLEIGPCQQDGCPPTTCPGGLQHRPCAPCPASCADLASRAQCPREQPCTPGCWCPEGLVLDGERGCVRPRECRCEVEGLRYWPGQRVKLNCRLCTCLDGQPRRCRHNPACTVSCSWSPWSPWGECLGPCGVQSIQWSFRSPSHPGTRGTGRQCRGIYRKARRCQTEPCQACEHQGRTRALGERWRSGPCRVCQCLPGPRVRCSPYCPHSAGGCPQGQVLVEGQGDSCCFCAWPGGNVTAVPTGLTTEPTPSSVLAEPPSSPLATFPLPPPGDPCYSPLGIASLPDSSFSASASQEGHPAPAGRLHHVSPGQELQGWAPPADVFPGLPSQPPFLQLDLLQPTNLTGVVLQGAGAGDAFVTAFQLQLSTDGTRWHDYRQLFQGNWDAVTPAVQPLGRMVQAQHVRILPRRFHNRIVLRAELLGCPPVPPATLGATPTPPPCGAGELWCGDGCVGASRRCDGVADCAGGADEAGCEPPPTALPTRPASPPAPLVWPPGPPPSCSPKQFSCGTGECLALAKRCDLHRDCADGTDESGCVDCILSPWGGWSECSRSCGLGVTARQRVLLRGTLPGGSCPRPHLDARSCFLRACPVPGGWAAWGAWSPCDAECQGGVRSRSRRCTDPPPKNGGQPCPGEALQSQPCNLQPCGDTTDCGPGMVLVRAEDCARGLVPPCPQACGYLSATASCQSPCQEGCRCPPGLFLQEGACVNASQCHCHLGQQRWLPGHVFLRDNCSQCVCQDGAVTCEELSCPIPCGWSAWSPWTPCDRSCGVGTQERFRSPSNPASAHGGAPCDGDAREVRECHTPCAPEPSSGWSAWTPWAPCSRSCFHHVDHRGRRRRFRHCEGPAGTCPGVGAQEEPCDTAPCPVAGVWMPWSSWSECSAPCDAGVQTRSRACAPPSFGGSECEGPLLQTRDCNAQPCGAQCPGTTRYRTAEECRSQGGPCPRLCRDLEPGVVCAARCQPGCHCPAGLLLQDDGSCVPPGRCPCHHRGHLYPPGATAALDACNNCTCVAGEMVCGTEPCPVPCGWSSWTAWSSCSRSCDVGTRRRYRVPGVPPQAEGGPPCQGPSMEVEFCSLQPCRGAVAPWGPWSGCSVPCGGGYRNRTRGGSPLRGLEFSTCNPAPCPGEEPGVCPPGKQWQPCAHVPASCAELSAAPAAGGRCHPGCSCPPGTLLLNDECVAEEECPCATDGALYLPGDTVPRGCQNCSCIAGRVTNCSRVACGDEGEPQPPWTPWTPWSECSASCGPGRQRRYRFCAPRPGAPCSEPQSQEHPCLLQPCASPDCAAVPGSVFSPCGPPCPRSCDDISHCAWRCQPGCYCTGGALLDAAGTACVAPENCSCLDLRTGQRHPPGHSEPRGDGCNNCTCTQGKLLCTGVPCPVPGGWCEWSPWTPCSRTCGEESSTRHRACSCPTPQQGGPGCPGGQEGLGAAGTQLQRKECPNAPPCPEDGVWGSWGPWSPCGDCGGLALRTRSCSGPPARSGGRPCAGEARQSRPCPRGAAGCQGCGGDLVALSCGKPCPRSCSDLREDTACLDGPRCQPACACPPGRLLQDGVCVPPERCRCPRGTPEEGNWDGADPKQELQPGETLQRPCQNCTCEAGALRCRADPECRVDGGWSPWGPWSRCSPGCSAGTQASSRHCSNPAPQHGGRGCLGHSQRQRPCPATEGCPEEEPWGEWSPWGPCSVSCGGGEQLRRRDCPPPGGCPGLALQSKTCNTHVCREAGCPGGRLYRECQQGEGCPYSCAHLAGRIACFPGGCQEGCHCPAGTLLHHGQCLQECPCVLTAEVLRELQNSSADPQETPTLPGTQGPPLTLDQEVPPGSTLHSSCTTCTCLHGRLNCSQPLCPRDGGFAPWGPWSSCSRSCGGLGVRTRQRGCTSPPPAQGGRDCAGPRSDSKYCQSPECPAVAVPTKEPSPGVPGAEEEEGFGPWSPWSPCSKTCTRPERPATKSRERLCSGAANCSGESFQEQPCNLPHCSDAPPCQGEDCAGLNCSWTPWGPWAECSRSCGVGVQQRLRAYSPPGTGGRWCPGILSAYVQRRFCNLQACKVDGAWSAWSPWSRCDRTCGGGRAVRSRSCTRPPPKNGGQRCPGERHHLRLCNPQPCGAGCPPGMVLVPCANRCPRRCEDLQEGITCGDEERCEPGCRCPNGTLEQDGGCVPPAHCECTDAQGHGWVPGSTHHDGCNNCTCRGGRLRCTHRPCPPPPCSWSRWSRWAPCSVTCGDGQQTRFRTPTSGSWDEECQGEHAESRGCAQGPCPPLCPQEGWERRLGDTWRQGECQQCTCTPEGTVCRDTPCAGPEQCTWGAWSPCSHTCGTGLATREGSCPCPTPGTPGAPCNDSAGAGASPRRELEACYLQPCPDECSWSPWSPWSPCSCSSPLRHRHRHRHGPGTCVGLDGELRDCDTSGCSGSSCEPPFEFQPCAPPCARLCSSLQRPQLCPALPRCLPGCFCPQGLLEQRGACVPPEQCDCLHTNGSGGPVALPAGSTVLLGCKKCVCQDGALRCSSEGCQELLPLSPWSEWGPCSPCLPLPHPEEAPGDVVPQVSLQLRYRACLDPETGLPWAGDAAACTAELRQERLCPDPHVCRELCLWSPWGPWGPCQQPCSGGQRLRHRHRQDPAGSGHCPGAWSQSESCNTAVCPGEVCEDRGKAPAAPCANGCPRACADLWPHVECVQGGCKPGCRCPPGQLLQDGACVPITECRCGLPGANSSQELWPGEVAEVECHNCTCVNGTLACPVLPCPSYGPWAAWSPCSSSCGGGRTSRHRSCLPSPGGVPCTDTGTRETAECSPQPCPAGCQLSPWSPWSPCSASCGGGSSERRRELRGGEEEPCPLPVLRQLRVCNAHNCTPGCPHSLVYGDCANACPRSCAHLRPGTQCLQQPCQPGCSCPHGQVLQDGACVPPERCRCVLAPAVPWALNLSKEEQEQEHAPGSLLRHRCNSCVCVRGTFNCSQEDCSVDCLWSPWSPWSPCSVTCGAGERLSRRHPLRQRLYEGAECLGPPLRRAPCSLPDCACPEGERWQDPGVQGPEVPPGCDQSCTDIPGEAPPGCSTTPAPGCACEPGRYRNSSGRCVPAALCECLHRGQIHEPGSEWQEECARCRCVEGRAACTDGCPPLSCPEGEVKVKEPGRCCPVCRMEWPEEPSSMCRLFTELRNITKGPCSLPGVPVSFCSGHCRSRTAVTPEEPYLQTLCECCSYRLDPASPVRILSLPCAGGTAEPVVLPVIHSCECSSCQGGDFSKR</sequence>
<evidence type="ECO:0000256" key="4">
    <source>
        <dbReference type="ARBA" id="ARBA00022525"/>
    </source>
</evidence>
<keyword evidence="10 13" id="KW-1015">Disulfide bond</keyword>
<dbReference type="SMART" id="SM00832">
    <property type="entry name" value="C8"/>
    <property type="match status" value="3"/>
</dbReference>
<dbReference type="InterPro" id="IPR000421">
    <property type="entry name" value="FA58C"/>
</dbReference>
<dbReference type="GO" id="GO:0007155">
    <property type="term" value="P:cell adhesion"/>
    <property type="evidence" value="ECO:0007669"/>
    <property type="project" value="UniProtKB-KW"/>
</dbReference>
<dbReference type="Pfam" id="PF00057">
    <property type="entry name" value="Ldl_recept_a"/>
    <property type="match status" value="10"/>
</dbReference>
<feature type="disulfide bond" evidence="13">
    <location>
        <begin position="1421"/>
        <end position="1439"/>
    </location>
</feature>
<dbReference type="PROSITE" id="PS01286">
    <property type="entry name" value="FA58C_2"/>
    <property type="match status" value="1"/>
</dbReference>
<evidence type="ECO:0000259" key="18">
    <source>
        <dbReference type="PROSITE" id="PS51233"/>
    </source>
</evidence>
<feature type="disulfide bond" evidence="13">
    <location>
        <begin position="2360"/>
        <end position="2375"/>
    </location>
</feature>
<dbReference type="FunFam" id="2.10.25.10:FF:000055">
    <property type="entry name" value="alpha-tectorin isoform X1"/>
    <property type="match status" value="1"/>
</dbReference>
<reference evidence="20" key="1">
    <citation type="submission" date="2025-08" db="UniProtKB">
        <authorList>
            <consortium name="RefSeq"/>
        </authorList>
    </citation>
    <scope>IDENTIFICATION</scope>
    <source>
        <tissue evidence="20">Lung</tissue>
    </source>
</reference>
<accession>A0A6J3CKR1</accession>
<feature type="domain" description="VWFD" evidence="18">
    <location>
        <begin position="1011"/>
        <end position="1181"/>
    </location>
</feature>